<dbReference type="AlphaFoldDB" id="A0AAI9WWL2"/>
<feature type="transmembrane region" description="Helical" evidence="1">
    <location>
        <begin position="35"/>
        <end position="52"/>
    </location>
</feature>
<dbReference type="Gene3D" id="3.60.10.10">
    <property type="entry name" value="Endonuclease/exonuclease/phosphatase"/>
    <property type="match status" value="1"/>
</dbReference>
<dbReference type="InterPro" id="IPR036691">
    <property type="entry name" value="Endo/exonu/phosph_ase_sf"/>
</dbReference>
<evidence type="ECO:0000256" key="1">
    <source>
        <dbReference type="SAM" id="Phobius"/>
    </source>
</evidence>
<keyword evidence="1" id="KW-0472">Membrane</keyword>
<dbReference type="EMBL" id="JAHUZD010000137">
    <property type="protein sequence ID" value="KAI3403142.2"/>
    <property type="molecule type" value="Genomic_DNA"/>
</dbReference>
<dbReference type="GO" id="GO:0000175">
    <property type="term" value="F:3'-5'-RNA exonuclease activity"/>
    <property type="evidence" value="ECO:0007669"/>
    <property type="project" value="TreeGrafter"/>
</dbReference>
<evidence type="ECO:0000259" key="2">
    <source>
        <dbReference type="Pfam" id="PF03372"/>
    </source>
</evidence>
<protein>
    <recommendedName>
        <fullName evidence="2">Endonuclease/exonuclease/phosphatase domain-containing protein</fullName>
    </recommendedName>
</protein>
<dbReference type="Pfam" id="PF03372">
    <property type="entry name" value="Exo_endo_phos"/>
    <property type="match status" value="1"/>
</dbReference>
<reference evidence="3" key="1">
    <citation type="journal article" date="2022" name="DNA Res.">
        <title>Genome analysis of five recently described species of the CUG-Ser clade uncovers Candida theae as a new hybrid lineage with pathogenic potential in the Candida parapsilosis species complex.</title>
        <authorList>
            <person name="Mixao V."/>
            <person name="Del Olmo V."/>
            <person name="Hegedusova E."/>
            <person name="Saus E."/>
            <person name="Pryszcz L."/>
            <person name="Cillingova A."/>
            <person name="Nosek J."/>
            <person name="Gabaldon T."/>
        </authorList>
    </citation>
    <scope>NUCLEOTIDE SEQUENCE</scope>
    <source>
        <strain evidence="3">CBS 10844</strain>
    </source>
</reference>
<accession>A0AAI9WWL2</accession>
<dbReference type="SUPFAM" id="SSF56219">
    <property type="entry name" value="DNase I-like"/>
    <property type="match status" value="1"/>
</dbReference>
<dbReference type="PANTHER" id="PTHR12121">
    <property type="entry name" value="CARBON CATABOLITE REPRESSOR PROTEIN 4"/>
    <property type="match status" value="1"/>
</dbReference>
<feature type="domain" description="Endonuclease/exonuclease/phosphatase" evidence="2">
    <location>
        <begin position="113"/>
        <end position="314"/>
    </location>
</feature>
<keyword evidence="1" id="KW-0812">Transmembrane</keyword>
<dbReference type="RefSeq" id="XP_049178889.1">
    <property type="nucleotide sequence ID" value="XM_049325427.1"/>
</dbReference>
<name>A0AAI9WWL2_9ASCO</name>
<dbReference type="InterPro" id="IPR005135">
    <property type="entry name" value="Endo/exonuclease/phosphatase"/>
</dbReference>
<keyword evidence="1" id="KW-1133">Transmembrane helix</keyword>
<dbReference type="PANTHER" id="PTHR12121:SF36">
    <property type="entry name" value="ENDONUCLEASE_EXONUCLEASE_PHOSPHATASE DOMAIN-CONTAINING PROTEIN"/>
    <property type="match status" value="1"/>
</dbReference>
<sequence length="381" mass="44594">MVDETTPINLVARPIPQDTYYIAHGKQRILFFKKIRLLILPIILILLVSYKFHVTRSRNALALLGPSLSLRLYTNNIRFDNFKYPDNYEQPWSKRRVQSINSMEFNTGIGYASVICLQEVLQNQLYDIIRGLNEEEGVRGDGGSFKNEWTYYGVGRTDGVSEGEFAPILYKSRDFFILENTTFWLSETPDVPSRGWDAALERIVTMVTFQSKINPLIKFNVFNTHFDHRGRLARKKSSQLIVDKMKNYNGYPSFLCGDFNTEPDDEPYKILTKSGFKDSRVTIDKKFSYGHKTTFTGFDLKNEPNSIIDYIWSPYFTESVSRERKHGEDKEMNNFYDLDHHLYYKVVLKQFGILSNYFNGFHYSDHRPVVATYEMTRSRLF</sequence>
<gene>
    <name evidence="3" type="ORF">KGF56_004031</name>
</gene>
<keyword evidence="4" id="KW-1185">Reference proteome</keyword>
<dbReference type="Proteomes" id="UP001202479">
    <property type="component" value="Unassembled WGS sequence"/>
</dbReference>
<dbReference type="InterPro" id="IPR050410">
    <property type="entry name" value="CCR4/nocturin_mRNA_transcr"/>
</dbReference>
<organism evidence="3 4">
    <name type="scientific">Candida oxycetoniae</name>
    <dbReference type="NCBI Taxonomy" id="497107"/>
    <lineage>
        <taxon>Eukaryota</taxon>
        <taxon>Fungi</taxon>
        <taxon>Dikarya</taxon>
        <taxon>Ascomycota</taxon>
        <taxon>Saccharomycotina</taxon>
        <taxon>Pichiomycetes</taxon>
        <taxon>Debaryomycetaceae</taxon>
        <taxon>Candida/Lodderomyces clade</taxon>
        <taxon>Candida</taxon>
    </lineage>
</organism>
<evidence type="ECO:0000313" key="3">
    <source>
        <dbReference type="EMBL" id="KAI3403142.2"/>
    </source>
</evidence>
<dbReference type="CDD" id="cd09083">
    <property type="entry name" value="EEP-1"/>
    <property type="match status" value="1"/>
</dbReference>
<dbReference type="GeneID" id="73381646"/>
<comment type="caution">
    <text evidence="3">The sequence shown here is derived from an EMBL/GenBank/DDBJ whole genome shotgun (WGS) entry which is preliminary data.</text>
</comment>
<proteinExistence type="predicted"/>
<evidence type="ECO:0000313" key="4">
    <source>
        <dbReference type="Proteomes" id="UP001202479"/>
    </source>
</evidence>